<dbReference type="AlphaFoldDB" id="A0A6I3S6L8"/>
<dbReference type="GO" id="GO:0050511">
    <property type="term" value="F:undecaprenyldiphospho-muramoylpentapeptide beta-N-acetylglucosaminyltransferase activity"/>
    <property type="evidence" value="ECO:0007669"/>
    <property type="project" value="UniProtKB-UniRule"/>
</dbReference>
<dbReference type="InterPro" id="IPR006009">
    <property type="entry name" value="GlcNAc_MurG"/>
</dbReference>
<evidence type="ECO:0000256" key="7">
    <source>
        <dbReference type="ARBA" id="ARBA00023136"/>
    </source>
</evidence>
<name>A0A6I3S6L8_9BURK</name>
<comment type="caution">
    <text evidence="10">Lacks conserved residue(s) required for the propagation of feature annotation.</text>
</comment>
<dbReference type="GO" id="GO:0071555">
    <property type="term" value="P:cell wall organization"/>
    <property type="evidence" value="ECO:0007669"/>
    <property type="project" value="UniProtKB-KW"/>
</dbReference>
<dbReference type="EC" id="2.4.1.227" evidence="10"/>
<dbReference type="Proteomes" id="UP000462362">
    <property type="component" value="Unassembled WGS sequence"/>
</dbReference>
<evidence type="ECO:0000259" key="11">
    <source>
        <dbReference type="Pfam" id="PF03033"/>
    </source>
</evidence>
<keyword evidence="2 10" id="KW-0132">Cell division</keyword>
<evidence type="ECO:0000256" key="9">
    <source>
        <dbReference type="ARBA" id="ARBA00023316"/>
    </source>
</evidence>
<dbReference type="SUPFAM" id="SSF53756">
    <property type="entry name" value="UDP-Glycosyltransferase/glycogen phosphorylase"/>
    <property type="match status" value="1"/>
</dbReference>
<protein>
    <recommendedName>
        <fullName evidence="10">UDP-N-acetylglucosamine--N-acetylmuramyl-(pentapeptide) pyrophosphoryl-undecaprenol N-acetylglucosamine transferase</fullName>
        <ecNumber evidence="10">2.4.1.227</ecNumber>
    </recommendedName>
    <alternativeName>
        <fullName evidence="10">Undecaprenyl-PP-MurNAc-pentapeptide-UDPGlcNAc GlcNAc transferase</fullName>
    </alternativeName>
</protein>
<feature type="domain" description="Glycosyltransferase family 28 N-terminal" evidence="11">
    <location>
        <begin position="6"/>
        <end position="138"/>
    </location>
</feature>
<keyword evidence="6 10" id="KW-0573">Peptidoglycan synthesis</keyword>
<dbReference type="Gene3D" id="3.40.50.2000">
    <property type="entry name" value="Glycogen Phosphorylase B"/>
    <property type="match status" value="2"/>
</dbReference>
<evidence type="ECO:0000256" key="8">
    <source>
        <dbReference type="ARBA" id="ARBA00023306"/>
    </source>
</evidence>
<dbReference type="PANTHER" id="PTHR21015">
    <property type="entry name" value="UDP-N-ACETYLGLUCOSAMINE--N-ACETYLMURAMYL-(PENTAPEPTIDE) PYROPHOSPHORYL-UNDECAPRENOL N-ACETYLGLUCOSAMINE TRANSFERASE 1"/>
    <property type="match status" value="1"/>
</dbReference>
<organism evidence="13 14">
    <name type="scientific">Parasutterella excrementihominis</name>
    <dbReference type="NCBI Taxonomy" id="487175"/>
    <lineage>
        <taxon>Bacteria</taxon>
        <taxon>Pseudomonadati</taxon>
        <taxon>Pseudomonadota</taxon>
        <taxon>Betaproteobacteria</taxon>
        <taxon>Burkholderiales</taxon>
        <taxon>Sutterellaceae</taxon>
        <taxon>Parasutterella</taxon>
    </lineage>
</organism>
<feature type="binding site" evidence="10">
    <location>
        <position position="193"/>
    </location>
    <ligand>
        <name>UDP-N-acetyl-alpha-D-glucosamine</name>
        <dbReference type="ChEBI" id="CHEBI:57705"/>
    </ligand>
</feature>
<evidence type="ECO:0000313" key="13">
    <source>
        <dbReference type="EMBL" id="MTU43586.1"/>
    </source>
</evidence>
<evidence type="ECO:0000256" key="4">
    <source>
        <dbReference type="ARBA" id="ARBA00022679"/>
    </source>
</evidence>
<gene>
    <name evidence="10 13" type="primary">murG</name>
    <name evidence="13" type="ORF">GMD42_08100</name>
</gene>
<keyword evidence="4 10" id="KW-0808">Transferase</keyword>
<evidence type="ECO:0000259" key="12">
    <source>
        <dbReference type="Pfam" id="PF04101"/>
    </source>
</evidence>
<evidence type="ECO:0000256" key="10">
    <source>
        <dbReference type="HAMAP-Rule" id="MF_00033"/>
    </source>
</evidence>
<dbReference type="CDD" id="cd03785">
    <property type="entry name" value="GT28_MurG"/>
    <property type="match status" value="1"/>
</dbReference>
<evidence type="ECO:0000256" key="5">
    <source>
        <dbReference type="ARBA" id="ARBA00022960"/>
    </source>
</evidence>
<comment type="function">
    <text evidence="10">Cell wall formation. Catalyzes the transfer of a GlcNAc subunit on undecaprenyl-pyrophosphoryl-MurNAc-pentapeptide (lipid intermediate I) to form undecaprenyl-pyrophosphoryl-MurNAc-(pentapeptide)GlcNAc (lipid intermediate II).</text>
</comment>
<accession>A0A6I3S6L8</accession>
<dbReference type="RefSeq" id="WP_155165756.1">
    <property type="nucleotide sequence ID" value="NZ_DBGEAO010000005.1"/>
</dbReference>
<dbReference type="InterPro" id="IPR007235">
    <property type="entry name" value="Glyco_trans_28_C"/>
</dbReference>
<reference evidence="13 14" key="1">
    <citation type="journal article" date="2019" name="Nat. Med.">
        <title>A library of human gut bacterial isolates paired with longitudinal multiomics data enables mechanistic microbiome research.</title>
        <authorList>
            <person name="Poyet M."/>
            <person name="Groussin M."/>
            <person name="Gibbons S.M."/>
            <person name="Avila-Pacheco J."/>
            <person name="Jiang X."/>
            <person name="Kearney S.M."/>
            <person name="Perrotta A.R."/>
            <person name="Berdy B."/>
            <person name="Zhao S."/>
            <person name="Lieberman T.D."/>
            <person name="Swanson P.K."/>
            <person name="Smith M."/>
            <person name="Roesemann S."/>
            <person name="Alexander J.E."/>
            <person name="Rich S.A."/>
            <person name="Livny J."/>
            <person name="Vlamakis H."/>
            <person name="Clish C."/>
            <person name="Bullock K."/>
            <person name="Deik A."/>
            <person name="Scott J."/>
            <person name="Pierce K.A."/>
            <person name="Xavier R.J."/>
            <person name="Alm E.J."/>
        </authorList>
    </citation>
    <scope>NUCLEOTIDE SEQUENCE [LARGE SCALE GENOMIC DNA]</scope>
    <source>
        <strain evidence="13 14">BIOML-A2</strain>
    </source>
</reference>
<dbReference type="NCBIfam" id="TIGR01133">
    <property type="entry name" value="murG"/>
    <property type="match status" value="1"/>
</dbReference>
<dbReference type="GO" id="GO:0008360">
    <property type="term" value="P:regulation of cell shape"/>
    <property type="evidence" value="ECO:0007669"/>
    <property type="project" value="UniProtKB-KW"/>
</dbReference>
<evidence type="ECO:0000313" key="14">
    <source>
        <dbReference type="Proteomes" id="UP000462362"/>
    </source>
</evidence>
<keyword evidence="9 10" id="KW-0961">Cell wall biogenesis/degradation</keyword>
<dbReference type="PANTHER" id="PTHR21015:SF22">
    <property type="entry name" value="GLYCOSYLTRANSFERASE"/>
    <property type="match status" value="1"/>
</dbReference>
<comment type="similarity">
    <text evidence="10">Belongs to the glycosyltransferase 28 family. MurG subfamily.</text>
</comment>
<sequence length="360" mass="38008">MSKHLVIAAAGTGGHVMPGVAVAKILISRGWTVSWIGTEQGMERRIVERQKIPFTALDFQGLRGKGLKTMLFGGFKLLKCIAQSRTILTKKHADAVFSTGGYIAVPVCLAAGLKGIPYVLMNSDADPLLSIKMVQGNAAGVMCGFDGKAAKLAGDKGVVTGNPVRKEILAIPAPEERYQGREGRLKLLIFGGSLGAQVFNQNVPSLIAALPPEKRPEVIHQCGMKAVEEVKASYAALGIEAQVVSFIEDMAAAYVWADVVLARAGAISVSELTAAGVPSILVPLVTKTTSHQVGNAKYMQEAGAAIYLPQSELTTGKLTALLEGLNREELLETAKKAKALGKPDAAATVADFIEYVSNKE</sequence>
<keyword evidence="5 10" id="KW-0133">Cell shape</keyword>
<dbReference type="InterPro" id="IPR004276">
    <property type="entry name" value="GlycoTrans_28_N"/>
</dbReference>
<comment type="catalytic activity">
    <reaction evidence="10">
        <text>di-trans,octa-cis-undecaprenyl diphospho-N-acetyl-alpha-D-muramoyl-L-alanyl-D-glutamyl-meso-2,6-diaminopimeloyl-D-alanyl-D-alanine + UDP-N-acetyl-alpha-D-glucosamine = di-trans,octa-cis-undecaprenyl diphospho-[N-acetyl-alpha-D-glucosaminyl-(1-&gt;4)]-N-acetyl-alpha-D-muramoyl-L-alanyl-D-glutamyl-meso-2,6-diaminopimeloyl-D-alanyl-D-alanine + UDP + H(+)</text>
        <dbReference type="Rhea" id="RHEA:31227"/>
        <dbReference type="ChEBI" id="CHEBI:15378"/>
        <dbReference type="ChEBI" id="CHEBI:57705"/>
        <dbReference type="ChEBI" id="CHEBI:58223"/>
        <dbReference type="ChEBI" id="CHEBI:61387"/>
        <dbReference type="ChEBI" id="CHEBI:61388"/>
        <dbReference type="EC" id="2.4.1.227"/>
    </reaction>
</comment>
<evidence type="ECO:0000256" key="6">
    <source>
        <dbReference type="ARBA" id="ARBA00022984"/>
    </source>
</evidence>
<comment type="subcellular location">
    <subcellularLocation>
        <location evidence="10">Cell membrane</location>
        <topology evidence="10">Peripheral membrane protein</topology>
        <orientation evidence="10">Cytoplasmic side</orientation>
    </subcellularLocation>
</comment>
<keyword evidence="3 10" id="KW-0328">Glycosyltransferase</keyword>
<comment type="caution">
    <text evidence="13">The sequence shown here is derived from an EMBL/GenBank/DDBJ whole genome shotgun (WGS) entry which is preliminary data.</text>
</comment>
<evidence type="ECO:0000256" key="2">
    <source>
        <dbReference type="ARBA" id="ARBA00022618"/>
    </source>
</evidence>
<proteinExistence type="inferred from homology"/>
<keyword evidence="1 10" id="KW-1003">Cell membrane</keyword>
<dbReference type="Pfam" id="PF04101">
    <property type="entry name" value="Glyco_tran_28_C"/>
    <property type="match status" value="1"/>
</dbReference>
<dbReference type="Pfam" id="PF03033">
    <property type="entry name" value="Glyco_transf_28"/>
    <property type="match status" value="1"/>
</dbReference>
<dbReference type="HAMAP" id="MF_00033">
    <property type="entry name" value="MurG"/>
    <property type="match status" value="1"/>
</dbReference>
<comment type="pathway">
    <text evidence="10">Cell wall biogenesis; peptidoglycan biosynthesis.</text>
</comment>
<feature type="binding site" evidence="10">
    <location>
        <position position="292"/>
    </location>
    <ligand>
        <name>UDP-N-acetyl-alpha-D-glucosamine</name>
        <dbReference type="ChEBI" id="CHEBI:57705"/>
    </ligand>
</feature>
<dbReference type="GO" id="GO:0005975">
    <property type="term" value="P:carbohydrate metabolic process"/>
    <property type="evidence" value="ECO:0007669"/>
    <property type="project" value="InterPro"/>
</dbReference>
<dbReference type="EMBL" id="WNCL01000022">
    <property type="protein sequence ID" value="MTU43586.1"/>
    <property type="molecule type" value="Genomic_DNA"/>
</dbReference>
<feature type="binding site" evidence="10">
    <location>
        <position position="247"/>
    </location>
    <ligand>
        <name>UDP-N-acetyl-alpha-D-glucosamine</name>
        <dbReference type="ChEBI" id="CHEBI:57705"/>
    </ligand>
</feature>
<feature type="binding site" evidence="10">
    <location>
        <position position="165"/>
    </location>
    <ligand>
        <name>UDP-N-acetyl-alpha-D-glucosamine</name>
        <dbReference type="ChEBI" id="CHEBI:57705"/>
    </ligand>
</feature>
<keyword evidence="7 10" id="KW-0472">Membrane</keyword>
<dbReference type="GO" id="GO:0005886">
    <property type="term" value="C:plasma membrane"/>
    <property type="evidence" value="ECO:0007669"/>
    <property type="project" value="UniProtKB-SubCell"/>
</dbReference>
<keyword evidence="8 10" id="KW-0131">Cell cycle</keyword>
<dbReference type="GO" id="GO:0051301">
    <property type="term" value="P:cell division"/>
    <property type="evidence" value="ECO:0007669"/>
    <property type="project" value="UniProtKB-KW"/>
</dbReference>
<feature type="binding site" evidence="10">
    <location>
        <begin position="12"/>
        <end position="14"/>
    </location>
    <ligand>
        <name>UDP-N-acetyl-alpha-D-glucosamine</name>
        <dbReference type="ChEBI" id="CHEBI:57705"/>
    </ligand>
</feature>
<feature type="domain" description="Glycosyl transferase family 28 C-terminal" evidence="12">
    <location>
        <begin position="187"/>
        <end position="348"/>
    </location>
</feature>
<evidence type="ECO:0000256" key="1">
    <source>
        <dbReference type="ARBA" id="ARBA00022475"/>
    </source>
</evidence>
<evidence type="ECO:0000256" key="3">
    <source>
        <dbReference type="ARBA" id="ARBA00022676"/>
    </source>
</evidence>
<dbReference type="GO" id="GO:0009252">
    <property type="term" value="P:peptidoglycan biosynthetic process"/>
    <property type="evidence" value="ECO:0007669"/>
    <property type="project" value="UniProtKB-UniRule"/>
</dbReference>
<dbReference type="UniPathway" id="UPA00219"/>